<sequence>MLRRFAIIATLGLASALRPTPTHLAFALSQPALSRRALLPALAAAATVRPSPALAADALEQHTTGSYQVTFGAPAGWPVSEQELQGSRYLYIATDPAEPDSANVVLTFQPLAADYTSLGSFGTQQLVGNSLMPHLGAYTYDYTIQQTGKAPRHLRTLFAVQTEEGRGRRLVTLTAQCYESKYAELKPMFQKVLESYSTSLK</sequence>
<evidence type="ECO:0000259" key="2">
    <source>
        <dbReference type="Pfam" id="PF01789"/>
    </source>
</evidence>
<accession>A0A0D3JGU6</accession>
<protein>
    <recommendedName>
        <fullName evidence="2">PsbP C-terminal domain-containing protein</fullName>
    </recommendedName>
</protein>
<dbReference type="GO" id="GO:0019898">
    <property type="term" value="C:extrinsic component of membrane"/>
    <property type="evidence" value="ECO:0007669"/>
    <property type="project" value="InterPro"/>
</dbReference>
<dbReference type="RefSeq" id="XP_005775160.1">
    <property type="nucleotide sequence ID" value="XM_005775103.1"/>
</dbReference>
<feature type="chain" id="PRO_5044267614" description="PsbP C-terminal domain-containing protein" evidence="1">
    <location>
        <begin position="17"/>
        <end position="201"/>
    </location>
</feature>
<dbReference type="Pfam" id="PF01789">
    <property type="entry name" value="PsbP"/>
    <property type="match status" value="1"/>
</dbReference>
<dbReference type="HOGENOM" id="CLU_1491726_0_0_1"/>
<dbReference type="InterPro" id="IPR016123">
    <property type="entry name" value="Mog1/PsbP_a/b/a-sand"/>
</dbReference>
<dbReference type="SUPFAM" id="SSF55724">
    <property type="entry name" value="Mog1p/PsbP-like"/>
    <property type="match status" value="1"/>
</dbReference>
<dbReference type="GO" id="GO:0009523">
    <property type="term" value="C:photosystem II"/>
    <property type="evidence" value="ECO:0007669"/>
    <property type="project" value="InterPro"/>
</dbReference>
<evidence type="ECO:0000313" key="3">
    <source>
        <dbReference type="EnsemblProtists" id="EOD22731"/>
    </source>
</evidence>
<dbReference type="GO" id="GO:0005509">
    <property type="term" value="F:calcium ion binding"/>
    <property type="evidence" value="ECO:0007669"/>
    <property type="project" value="InterPro"/>
</dbReference>
<evidence type="ECO:0000313" key="4">
    <source>
        <dbReference type="Proteomes" id="UP000013827"/>
    </source>
</evidence>
<organism evidence="3 4">
    <name type="scientific">Emiliania huxleyi (strain CCMP1516)</name>
    <dbReference type="NCBI Taxonomy" id="280463"/>
    <lineage>
        <taxon>Eukaryota</taxon>
        <taxon>Haptista</taxon>
        <taxon>Haptophyta</taxon>
        <taxon>Prymnesiophyceae</taxon>
        <taxon>Isochrysidales</taxon>
        <taxon>Noelaerhabdaceae</taxon>
        <taxon>Emiliania</taxon>
    </lineage>
</organism>
<keyword evidence="1" id="KW-0732">Signal</keyword>
<keyword evidence="4" id="KW-1185">Reference proteome</keyword>
<dbReference type="InterPro" id="IPR002683">
    <property type="entry name" value="PsbP_C"/>
</dbReference>
<dbReference type="PaxDb" id="2903-EOD22731"/>
<reference evidence="4" key="1">
    <citation type="journal article" date="2013" name="Nature">
        <title>Pan genome of the phytoplankton Emiliania underpins its global distribution.</title>
        <authorList>
            <person name="Read B.A."/>
            <person name="Kegel J."/>
            <person name="Klute M.J."/>
            <person name="Kuo A."/>
            <person name="Lefebvre S.C."/>
            <person name="Maumus F."/>
            <person name="Mayer C."/>
            <person name="Miller J."/>
            <person name="Monier A."/>
            <person name="Salamov A."/>
            <person name="Young J."/>
            <person name="Aguilar M."/>
            <person name="Claverie J.M."/>
            <person name="Frickenhaus S."/>
            <person name="Gonzalez K."/>
            <person name="Herman E.K."/>
            <person name="Lin Y.C."/>
            <person name="Napier J."/>
            <person name="Ogata H."/>
            <person name="Sarno A.F."/>
            <person name="Shmutz J."/>
            <person name="Schroeder D."/>
            <person name="de Vargas C."/>
            <person name="Verret F."/>
            <person name="von Dassow P."/>
            <person name="Valentin K."/>
            <person name="Van de Peer Y."/>
            <person name="Wheeler G."/>
            <person name="Dacks J.B."/>
            <person name="Delwiche C.F."/>
            <person name="Dyhrman S.T."/>
            <person name="Glockner G."/>
            <person name="John U."/>
            <person name="Richards T."/>
            <person name="Worden A.Z."/>
            <person name="Zhang X."/>
            <person name="Grigoriev I.V."/>
            <person name="Allen A.E."/>
            <person name="Bidle K."/>
            <person name="Borodovsky M."/>
            <person name="Bowler C."/>
            <person name="Brownlee C."/>
            <person name="Cock J.M."/>
            <person name="Elias M."/>
            <person name="Gladyshev V.N."/>
            <person name="Groth M."/>
            <person name="Guda C."/>
            <person name="Hadaegh A."/>
            <person name="Iglesias-Rodriguez M.D."/>
            <person name="Jenkins J."/>
            <person name="Jones B.M."/>
            <person name="Lawson T."/>
            <person name="Leese F."/>
            <person name="Lindquist E."/>
            <person name="Lobanov A."/>
            <person name="Lomsadze A."/>
            <person name="Malik S.B."/>
            <person name="Marsh M.E."/>
            <person name="Mackinder L."/>
            <person name="Mock T."/>
            <person name="Mueller-Roeber B."/>
            <person name="Pagarete A."/>
            <person name="Parker M."/>
            <person name="Probert I."/>
            <person name="Quesneville H."/>
            <person name="Raines C."/>
            <person name="Rensing S.A."/>
            <person name="Riano-Pachon D.M."/>
            <person name="Richier S."/>
            <person name="Rokitta S."/>
            <person name="Shiraiwa Y."/>
            <person name="Soanes D.M."/>
            <person name="van der Giezen M."/>
            <person name="Wahlund T.M."/>
            <person name="Williams B."/>
            <person name="Wilson W."/>
            <person name="Wolfe G."/>
            <person name="Wurch L.L."/>
        </authorList>
    </citation>
    <scope>NUCLEOTIDE SEQUENCE</scope>
</reference>
<dbReference type="AlphaFoldDB" id="A0A0D3JGU6"/>
<dbReference type="KEGG" id="ehx:EMIHUDRAFT_95376"/>
<dbReference type="Proteomes" id="UP000013827">
    <property type="component" value="Unassembled WGS sequence"/>
</dbReference>
<reference evidence="3" key="2">
    <citation type="submission" date="2024-10" db="UniProtKB">
        <authorList>
            <consortium name="EnsemblProtists"/>
        </authorList>
    </citation>
    <scope>IDENTIFICATION</scope>
</reference>
<name>A0A0D3JGU6_EMIH1</name>
<dbReference type="GO" id="GO:0015979">
    <property type="term" value="P:photosynthesis"/>
    <property type="evidence" value="ECO:0007669"/>
    <property type="project" value="InterPro"/>
</dbReference>
<feature type="signal peptide" evidence="1">
    <location>
        <begin position="1"/>
        <end position="16"/>
    </location>
</feature>
<feature type="domain" description="PsbP C-terminal" evidence="2">
    <location>
        <begin position="137"/>
        <end position="197"/>
    </location>
</feature>
<dbReference type="EnsemblProtists" id="EOD22731">
    <property type="protein sequence ID" value="EOD22731"/>
    <property type="gene ID" value="EMIHUDRAFT_95376"/>
</dbReference>
<dbReference type="GeneID" id="17268278"/>
<proteinExistence type="predicted"/>
<evidence type="ECO:0000256" key="1">
    <source>
        <dbReference type="SAM" id="SignalP"/>
    </source>
</evidence>
<dbReference type="Gene3D" id="3.40.1000.10">
    <property type="entry name" value="Mog1/PsbP, alpha/beta/alpha sandwich"/>
    <property type="match status" value="1"/>
</dbReference>
<dbReference type="OMA" id="NDEHTMH"/>